<dbReference type="PANTHER" id="PTHR37024:SF5">
    <property type="entry name" value="IMPA N-TERMINAL DOMAIN-CONTAINING PROTEIN"/>
    <property type="match status" value="1"/>
</dbReference>
<dbReference type="InterPro" id="IPR017739">
    <property type="entry name" value="T6SS-assoc_VCA0119"/>
</dbReference>
<feature type="domain" description="ImpA N-terminal" evidence="2">
    <location>
        <begin position="15"/>
        <end position="126"/>
    </location>
</feature>
<gene>
    <name evidence="3" type="ORF">NSPZN2_40798</name>
</gene>
<evidence type="ECO:0000259" key="2">
    <source>
        <dbReference type="Pfam" id="PF06812"/>
    </source>
</evidence>
<comment type="caution">
    <text evidence="3">The sequence shown here is derived from an EMBL/GenBank/DDBJ whole genome shotgun (WGS) entry which is preliminary data.</text>
</comment>
<name>A0ABN7M2K6_9BACT</name>
<protein>
    <submittedName>
        <fullName evidence="3">ImpA domain protein</fullName>
    </submittedName>
</protein>
<organism evidence="3 4">
    <name type="scientific">Nitrospira defluvii</name>
    <dbReference type="NCBI Taxonomy" id="330214"/>
    <lineage>
        <taxon>Bacteria</taxon>
        <taxon>Pseudomonadati</taxon>
        <taxon>Nitrospirota</taxon>
        <taxon>Nitrospiria</taxon>
        <taxon>Nitrospirales</taxon>
        <taxon>Nitrospiraceae</taxon>
        <taxon>Nitrospira</taxon>
    </lineage>
</organism>
<proteinExistence type="predicted"/>
<reference evidence="3 4" key="1">
    <citation type="submission" date="2021-02" db="EMBL/GenBank/DDBJ databases">
        <authorList>
            <person name="Han P."/>
        </authorList>
    </citation>
    <scope>NUCLEOTIDE SEQUENCE [LARGE SCALE GENOMIC DNA]</scope>
    <source>
        <strain evidence="3">Candidatus Nitrospira sp. ZN2</strain>
    </source>
</reference>
<evidence type="ECO:0000256" key="1">
    <source>
        <dbReference type="SAM" id="MobiDB-lite"/>
    </source>
</evidence>
<dbReference type="Pfam" id="PF16989">
    <property type="entry name" value="T6SS_VasJ"/>
    <property type="match status" value="1"/>
</dbReference>
<accession>A0ABN7M2K6</accession>
<evidence type="ECO:0000313" key="3">
    <source>
        <dbReference type="EMBL" id="CAE6781947.1"/>
    </source>
</evidence>
<dbReference type="InterPro" id="IPR010657">
    <property type="entry name" value="ImpA_N"/>
</dbReference>
<dbReference type="Pfam" id="PF06812">
    <property type="entry name" value="ImpA_N"/>
    <property type="match status" value="1"/>
</dbReference>
<feature type="compositionally biased region" description="Low complexity" evidence="1">
    <location>
        <begin position="201"/>
        <end position="217"/>
    </location>
</feature>
<dbReference type="EMBL" id="CAJNBJ010000017">
    <property type="protein sequence ID" value="CAE6781947.1"/>
    <property type="molecule type" value="Genomic_DNA"/>
</dbReference>
<dbReference type="NCBIfam" id="TIGR03362">
    <property type="entry name" value="VI_chp_7"/>
    <property type="match status" value="1"/>
</dbReference>
<dbReference type="PANTHER" id="PTHR37024">
    <property type="entry name" value="TYPE VI SECRETION SYSTEM DUF2094 AND IMPA-RELATED DOMAIN PROTEIN"/>
    <property type="match status" value="1"/>
</dbReference>
<sequence length="536" mass="59420">MVTDLTMEWQAIGAKPIRADAPAGNPVRDDADFLSMQDEIQKLESLSHEQVNWRQVVAGGRIVLADKSKDLLAAAYACLGLLHEEGIPGLAAGLACLRDMLARYWDSLYPEAKRVQKRMDVLVWLEGRLQTAFGERGFSSHDLDPLRTCEELLRVLETLLVEKAADKAPGFAGLRNEIARQIEQLGQPEPKPEGKGQESHGAAGPPTTSGGPRSITTADDCRNALREAGDLIRRAALFARGQDSSLPWPYRLVRATMWATLQMPSPIDDGLSRIPPPTPHVVHRYQELYAKGVWAQLLEQIESQCPETPFWLDPHRMAARALGQLGASYRQAKTAMEDEVRTLIERLPELAGCRFSDDMPFADEETRQWIGALQGTTADVTDSERGGAIKPGLEGNRLDDLYVQAATLAEQGRLKEAIALLQNESAGSCSERERFLLRLDAAKLCLLAGHLKVALSQLEGLDEAIVRFALDAWEPTLSVDVWKTMWQVLQQLLKDARPPAAEWADRAEAVHRRISRVDMLSGLDMEGKHQSARVER</sequence>
<dbReference type="Proteomes" id="UP000675880">
    <property type="component" value="Unassembled WGS sequence"/>
</dbReference>
<evidence type="ECO:0000313" key="4">
    <source>
        <dbReference type="Proteomes" id="UP000675880"/>
    </source>
</evidence>
<dbReference type="RefSeq" id="WP_213043571.1">
    <property type="nucleotide sequence ID" value="NZ_CAJNBJ010000017.1"/>
</dbReference>
<feature type="region of interest" description="Disordered" evidence="1">
    <location>
        <begin position="187"/>
        <end position="217"/>
    </location>
</feature>
<keyword evidence="4" id="KW-1185">Reference proteome</keyword>